<protein>
    <submittedName>
        <fullName evidence="1">Uncharacterized protein</fullName>
    </submittedName>
</protein>
<dbReference type="Proteomes" id="UP000800093">
    <property type="component" value="Unassembled WGS sequence"/>
</dbReference>
<organism evidence="1 2">
    <name type="scientific">Lojkania enalia</name>
    <dbReference type="NCBI Taxonomy" id="147567"/>
    <lineage>
        <taxon>Eukaryota</taxon>
        <taxon>Fungi</taxon>
        <taxon>Dikarya</taxon>
        <taxon>Ascomycota</taxon>
        <taxon>Pezizomycotina</taxon>
        <taxon>Dothideomycetes</taxon>
        <taxon>Pleosporomycetidae</taxon>
        <taxon>Pleosporales</taxon>
        <taxon>Pleosporales incertae sedis</taxon>
        <taxon>Lojkania</taxon>
    </lineage>
</organism>
<evidence type="ECO:0000313" key="2">
    <source>
        <dbReference type="Proteomes" id="UP000800093"/>
    </source>
</evidence>
<dbReference type="OrthoDB" id="3856898at2759"/>
<keyword evidence="2" id="KW-1185">Reference proteome</keyword>
<comment type="caution">
    <text evidence="1">The sequence shown here is derived from an EMBL/GenBank/DDBJ whole genome shotgun (WGS) entry which is preliminary data.</text>
</comment>
<gene>
    <name evidence="1" type="ORF">CC78DRAFT_482372</name>
</gene>
<proteinExistence type="predicted"/>
<reference evidence="2" key="1">
    <citation type="journal article" date="2020" name="Stud. Mycol.">
        <title>101 Dothideomycetes genomes: A test case for predicting lifestyles and emergence of pathogens.</title>
        <authorList>
            <person name="Haridas S."/>
            <person name="Albert R."/>
            <person name="Binder M."/>
            <person name="Bloem J."/>
            <person name="LaButti K."/>
            <person name="Salamov A."/>
            <person name="Andreopoulos B."/>
            <person name="Baker S."/>
            <person name="Barry K."/>
            <person name="Bills G."/>
            <person name="Bluhm B."/>
            <person name="Cannon C."/>
            <person name="Castanera R."/>
            <person name="Culley D."/>
            <person name="Daum C."/>
            <person name="Ezra D."/>
            <person name="Gonzalez J."/>
            <person name="Henrissat B."/>
            <person name="Kuo A."/>
            <person name="Liang C."/>
            <person name="Lipzen A."/>
            <person name="Lutzoni F."/>
            <person name="Magnuson J."/>
            <person name="Mondo S."/>
            <person name="Nolan M."/>
            <person name="Ohm R."/>
            <person name="Pangilinan J."/>
            <person name="Park H.-J."/>
            <person name="Ramirez L."/>
            <person name="Alfaro M."/>
            <person name="Sun H."/>
            <person name="Tritt A."/>
            <person name="Yoshinaga Y."/>
            <person name="Zwiers L.-H."/>
            <person name="Turgeon B."/>
            <person name="Goodwin S."/>
            <person name="Spatafora J."/>
            <person name="Crous P."/>
            <person name="Grigoriev I."/>
        </authorList>
    </citation>
    <scope>NUCLEOTIDE SEQUENCE [LARGE SCALE GENOMIC DNA]</scope>
    <source>
        <strain evidence="2">CBS 304.66</strain>
    </source>
</reference>
<evidence type="ECO:0000313" key="1">
    <source>
        <dbReference type="EMBL" id="KAF2257675.1"/>
    </source>
</evidence>
<name>A0A9P4JXL3_9PLEO</name>
<sequence length="60" mass="6900">MATQWPQQAMWPTPIHEHATRLSTYLQDSLTCIERTNSQPVLADLVKTIIYGIVMFILKV</sequence>
<dbReference type="EMBL" id="ML986877">
    <property type="protein sequence ID" value="KAF2257675.1"/>
    <property type="molecule type" value="Genomic_DNA"/>
</dbReference>
<accession>A0A9P4JXL3</accession>
<dbReference type="AlphaFoldDB" id="A0A9P4JXL3"/>